<reference evidence="4" key="1">
    <citation type="submission" date="2020-03" db="EMBL/GenBank/DDBJ databases">
        <authorList>
            <person name="Guo F."/>
        </authorList>
    </citation>
    <scope>NUCLEOTIDE SEQUENCE</scope>
    <source>
        <strain evidence="4">JCM 30134</strain>
    </source>
</reference>
<evidence type="ECO:0000259" key="3">
    <source>
        <dbReference type="Pfam" id="PF06094"/>
    </source>
</evidence>
<evidence type="ECO:0000313" key="5">
    <source>
        <dbReference type="Proteomes" id="UP000787472"/>
    </source>
</evidence>
<dbReference type="InterPro" id="IPR036568">
    <property type="entry name" value="GGCT-like_sf"/>
</dbReference>
<keyword evidence="1" id="KW-0808">Transferase</keyword>
<dbReference type="RefSeq" id="WP_167191591.1">
    <property type="nucleotide sequence ID" value="NZ_JAAONZ010000023.1"/>
</dbReference>
<dbReference type="AlphaFoldDB" id="A0A9E5MPL0"/>
<accession>A0A9E5MPL0</accession>
<gene>
    <name evidence="4" type="ORF">G8770_20840</name>
</gene>
<sequence>MAMNLFAYGLLQHADVLQQLIGEPLNGEVATLPGYTRRQLLLSGFKPCAMAVPEDGHSLSGVLFRDVSPSALAAMDAFEMLDEQIYRRETVSVSTAAGENVACEVYLQGAALTDDNLGDPWCETSFMEEYYQHYVEVMVPEFLAARQIGRPQE</sequence>
<evidence type="ECO:0000256" key="1">
    <source>
        <dbReference type="ARBA" id="ARBA00022679"/>
    </source>
</evidence>
<feature type="domain" description="Gamma-glutamylcyclotransferase AIG2-like" evidence="3">
    <location>
        <begin position="5"/>
        <end position="110"/>
    </location>
</feature>
<dbReference type="CDD" id="cd06661">
    <property type="entry name" value="GGCT_like"/>
    <property type="match status" value="1"/>
</dbReference>
<evidence type="ECO:0000313" key="4">
    <source>
        <dbReference type="EMBL" id="NHO68002.1"/>
    </source>
</evidence>
<evidence type="ECO:0000256" key="2">
    <source>
        <dbReference type="ARBA" id="ARBA00030602"/>
    </source>
</evidence>
<dbReference type="Gene3D" id="3.10.490.10">
    <property type="entry name" value="Gamma-glutamyl cyclotransferase-like"/>
    <property type="match status" value="1"/>
</dbReference>
<keyword evidence="5" id="KW-1185">Reference proteome</keyword>
<dbReference type="GO" id="GO:0016740">
    <property type="term" value="F:transferase activity"/>
    <property type="evidence" value="ECO:0007669"/>
    <property type="project" value="UniProtKB-KW"/>
</dbReference>
<dbReference type="Proteomes" id="UP000787472">
    <property type="component" value="Unassembled WGS sequence"/>
</dbReference>
<dbReference type="Pfam" id="PF06094">
    <property type="entry name" value="GGACT"/>
    <property type="match status" value="1"/>
</dbReference>
<dbReference type="InterPro" id="IPR013024">
    <property type="entry name" value="GGCT-like"/>
</dbReference>
<dbReference type="PANTHER" id="PTHR31544">
    <property type="entry name" value="AIG2-LIKE PROTEIN D"/>
    <property type="match status" value="1"/>
</dbReference>
<dbReference type="InterPro" id="IPR045038">
    <property type="entry name" value="AIG2-like"/>
</dbReference>
<name>A0A9E5MPL0_9GAMM</name>
<protein>
    <recommendedName>
        <fullName evidence="2">Putative gamma-glutamylcyclotransferase</fullName>
    </recommendedName>
</protein>
<organism evidence="4 5">
    <name type="scientific">Pseudomaricurvus hydrocarbonicus</name>
    <dbReference type="NCBI Taxonomy" id="1470433"/>
    <lineage>
        <taxon>Bacteria</taxon>
        <taxon>Pseudomonadati</taxon>
        <taxon>Pseudomonadota</taxon>
        <taxon>Gammaproteobacteria</taxon>
        <taxon>Cellvibrionales</taxon>
        <taxon>Cellvibrionaceae</taxon>
        <taxon>Pseudomaricurvus</taxon>
    </lineage>
</organism>
<comment type="caution">
    <text evidence="4">The sequence shown here is derived from an EMBL/GenBank/DDBJ whole genome shotgun (WGS) entry which is preliminary data.</text>
</comment>
<proteinExistence type="predicted"/>
<dbReference type="PANTHER" id="PTHR31544:SF2">
    <property type="entry name" value="AIG2-LIKE PROTEIN D"/>
    <property type="match status" value="1"/>
</dbReference>
<dbReference type="InterPro" id="IPR009288">
    <property type="entry name" value="AIG2-like_dom"/>
</dbReference>
<dbReference type="SUPFAM" id="SSF110857">
    <property type="entry name" value="Gamma-glutamyl cyclotransferase-like"/>
    <property type="match status" value="1"/>
</dbReference>
<dbReference type="EMBL" id="JAAONZ010000023">
    <property type="protein sequence ID" value="NHO68002.1"/>
    <property type="molecule type" value="Genomic_DNA"/>
</dbReference>